<keyword evidence="4 7" id="KW-1133">Transmembrane helix</keyword>
<feature type="coiled-coil region" evidence="6">
    <location>
        <begin position="84"/>
        <end position="118"/>
    </location>
</feature>
<evidence type="ECO:0000256" key="4">
    <source>
        <dbReference type="ARBA" id="ARBA00022989"/>
    </source>
</evidence>
<dbReference type="SUPFAM" id="SSF111369">
    <property type="entry name" value="HlyD-like secretion proteins"/>
    <property type="match status" value="2"/>
</dbReference>
<reference evidence="10 11" key="3">
    <citation type="submission" date="2019-07" db="EMBL/GenBank/DDBJ databases">
        <title>The draft genome sequence of Vibrio algivorus M1486.</title>
        <authorList>
            <person name="Meng X."/>
        </authorList>
    </citation>
    <scope>NUCLEOTIDE SEQUENCE [LARGE SCALE GENOMIC DNA]</scope>
    <source>
        <strain evidence="10 11">M1486</strain>
    </source>
</reference>
<dbReference type="EMBL" id="VMKJ01000041">
    <property type="protein sequence ID" value="TVO33451.1"/>
    <property type="molecule type" value="Genomic_DNA"/>
</dbReference>
<keyword evidence="12" id="KW-1185">Reference proteome</keyword>
<evidence type="ECO:0000313" key="12">
    <source>
        <dbReference type="Proteomes" id="UP001157156"/>
    </source>
</evidence>
<evidence type="ECO:0000313" key="9">
    <source>
        <dbReference type="EMBL" id="GLT15428.1"/>
    </source>
</evidence>
<dbReference type="RefSeq" id="WP_089123774.1">
    <property type="nucleotide sequence ID" value="NZ_BSPV01000008.1"/>
</dbReference>
<feature type="domain" description="Multidrug resistance protein MdtA-like barrel-sandwich hybrid" evidence="8">
    <location>
        <begin position="44"/>
        <end position="229"/>
    </location>
</feature>
<evidence type="ECO:0000256" key="2">
    <source>
        <dbReference type="ARBA" id="ARBA00009477"/>
    </source>
</evidence>
<sequence>MSPDQQFARLVRIAMFGFAFIFIYFLVADLKMPVTTESMATRSIVKVAPQVSGRIEHVNVYNNQTVKEGDVLFEIDSSPFQLAVDEARLSLEQAKQNNQELDAALEAAKANVHAAESISEQRNREAKRMVNLLKNHGVSQQERDQAVSNAKSARSNLLAARAELEKIKVSRGLDGEENLSIRQAKNHLKQAELNLSYTQVIAEKGGLVTNLHLQEGSFKSAGSPALALVSQKVDIIADFREKNIAYTHQGDHAIVAFDGRPGQLFDAIVESIDAGVSSGQFDANGQLATPTSSDRWVRDAQRLRLHLKLVNPLDFPAAAGARTTVQLIPDNGFFALLAKAQIKFISFLHYVY</sequence>
<dbReference type="Gene3D" id="2.40.30.170">
    <property type="match status" value="1"/>
</dbReference>
<comment type="similarity">
    <text evidence="2">Belongs to the membrane fusion protein (MFP) (TC 8.A.1) family.</text>
</comment>
<dbReference type="Gene3D" id="2.40.50.100">
    <property type="match status" value="1"/>
</dbReference>
<dbReference type="InterPro" id="IPR050739">
    <property type="entry name" value="MFP"/>
</dbReference>
<dbReference type="PANTHER" id="PTHR30386">
    <property type="entry name" value="MEMBRANE FUSION SUBUNIT OF EMRAB-TOLC MULTIDRUG EFFLUX PUMP"/>
    <property type="match status" value="1"/>
</dbReference>
<evidence type="ECO:0000256" key="3">
    <source>
        <dbReference type="ARBA" id="ARBA00022692"/>
    </source>
</evidence>
<accession>A0A557NYG3</accession>
<dbReference type="PANTHER" id="PTHR30386:SF26">
    <property type="entry name" value="TRANSPORT PROTEIN COMB"/>
    <property type="match status" value="1"/>
</dbReference>
<evidence type="ECO:0000256" key="5">
    <source>
        <dbReference type="ARBA" id="ARBA00023136"/>
    </source>
</evidence>
<reference evidence="9" key="4">
    <citation type="submission" date="2023-01" db="EMBL/GenBank/DDBJ databases">
        <title>Draft genome sequence of Vibrio algivorus strain NBRC 111146.</title>
        <authorList>
            <person name="Sun Q."/>
            <person name="Mori K."/>
        </authorList>
    </citation>
    <scope>NUCLEOTIDE SEQUENCE</scope>
    <source>
        <strain evidence="9">NBRC 111146</strain>
    </source>
</reference>
<evidence type="ECO:0000259" key="8">
    <source>
        <dbReference type="Pfam" id="PF25917"/>
    </source>
</evidence>
<comment type="caution">
    <text evidence="10">The sequence shown here is derived from an EMBL/GenBank/DDBJ whole genome shotgun (WGS) entry which is preliminary data.</text>
</comment>
<evidence type="ECO:0000313" key="10">
    <source>
        <dbReference type="EMBL" id="TVO33451.1"/>
    </source>
</evidence>
<evidence type="ECO:0000256" key="6">
    <source>
        <dbReference type="SAM" id="Coils"/>
    </source>
</evidence>
<evidence type="ECO:0000313" key="11">
    <source>
        <dbReference type="Proteomes" id="UP000319828"/>
    </source>
</evidence>
<dbReference type="InterPro" id="IPR058625">
    <property type="entry name" value="MdtA-like_BSH"/>
</dbReference>
<proteinExistence type="inferred from homology"/>
<reference evidence="12" key="2">
    <citation type="journal article" date="2019" name="Int. J. Syst. Evol. Microbiol.">
        <title>The Global Catalogue of Microorganisms (GCM) 10K type strain sequencing project: providing services to taxonomists for standard genome sequencing and annotation.</title>
        <authorList>
            <consortium name="The Broad Institute Genomics Platform"/>
            <consortium name="The Broad Institute Genome Sequencing Center for Infectious Disease"/>
            <person name="Wu L."/>
            <person name="Ma J."/>
        </authorList>
    </citation>
    <scope>NUCLEOTIDE SEQUENCE [LARGE SCALE GENOMIC DNA]</scope>
    <source>
        <strain evidence="12">NBRC 111146</strain>
    </source>
</reference>
<keyword evidence="3 7" id="KW-0812">Transmembrane</keyword>
<dbReference type="AlphaFoldDB" id="A0A557NYG3"/>
<dbReference type="OrthoDB" id="8958519at2"/>
<organism evidence="10 11">
    <name type="scientific">Vibrio algivorus</name>
    <dbReference type="NCBI Taxonomy" id="1667024"/>
    <lineage>
        <taxon>Bacteria</taxon>
        <taxon>Pseudomonadati</taxon>
        <taxon>Pseudomonadota</taxon>
        <taxon>Gammaproteobacteria</taxon>
        <taxon>Vibrionales</taxon>
        <taxon>Vibrionaceae</taxon>
        <taxon>Vibrio</taxon>
    </lineage>
</organism>
<protein>
    <submittedName>
        <fullName evidence="9">Hemolysin D</fullName>
    </submittedName>
    <submittedName>
        <fullName evidence="10">HlyD family secretion protein</fullName>
    </submittedName>
</protein>
<dbReference type="Proteomes" id="UP001157156">
    <property type="component" value="Unassembled WGS sequence"/>
</dbReference>
<comment type="subcellular location">
    <subcellularLocation>
        <location evidence="1">Membrane</location>
        <topology evidence="1">Single-pass membrane protein</topology>
    </subcellularLocation>
</comment>
<reference evidence="9" key="1">
    <citation type="journal article" date="2014" name="Int. J. Syst. Evol. Microbiol.">
        <title>Complete genome of a new Firmicutes species belonging to the dominant human colonic microbiota ('Ruminococcus bicirculans') reveals two chromosomes and a selective capacity to utilize plant glucans.</title>
        <authorList>
            <consortium name="NISC Comparative Sequencing Program"/>
            <person name="Wegmann U."/>
            <person name="Louis P."/>
            <person name="Goesmann A."/>
            <person name="Henrissat B."/>
            <person name="Duncan S.H."/>
            <person name="Flint H.J."/>
        </authorList>
    </citation>
    <scope>NUCLEOTIDE SEQUENCE</scope>
    <source>
        <strain evidence="9">NBRC 111146</strain>
    </source>
</reference>
<keyword evidence="5 7" id="KW-0472">Membrane</keyword>
<dbReference type="Proteomes" id="UP000319828">
    <property type="component" value="Unassembled WGS sequence"/>
</dbReference>
<dbReference type="Gene3D" id="1.10.287.470">
    <property type="entry name" value="Helix hairpin bin"/>
    <property type="match status" value="2"/>
</dbReference>
<dbReference type="Pfam" id="PF25917">
    <property type="entry name" value="BSH_RND"/>
    <property type="match status" value="1"/>
</dbReference>
<feature type="transmembrane region" description="Helical" evidence="7">
    <location>
        <begin position="7"/>
        <end position="27"/>
    </location>
</feature>
<evidence type="ECO:0000256" key="1">
    <source>
        <dbReference type="ARBA" id="ARBA00004167"/>
    </source>
</evidence>
<evidence type="ECO:0000256" key="7">
    <source>
        <dbReference type="SAM" id="Phobius"/>
    </source>
</evidence>
<name>A0A557NYG3_9VIBR</name>
<dbReference type="EMBL" id="BSPV01000008">
    <property type="protein sequence ID" value="GLT15428.1"/>
    <property type="molecule type" value="Genomic_DNA"/>
</dbReference>
<keyword evidence="6" id="KW-0175">Coiled coil</keyword>
<gene>
    <name evidence="10" type="ORF">FOF44_15365</name>
    <name evidence="9" type="ORF">GCM10007931_24030</name>
</gene>
<dbReference type="GO" id="GO:0016020">
    <property type="term" value="C:membrane"/>
    <property type="evidence" value="ECO:0007669"/>
    <property type="project" value="UniProtKB-SubCell"/>
</dbReference>